<dbReference type="SUPFAM" id="SSF109604">
    <property type="entry name" value="HD-domain/PDEase-like"/>
    <property type="match status" value="1"/>
</dbReference>
<organism evidence="5 6">
    <name type="scientific">Candidatus Anoxymicrobium japonicum</name>
    <dbReference type="NCBI Taxonomy" id="2013648"/>
    <lineage>
        <taxon>Bacteria</taxon>
        <taxon>Bacillati</taxon>
        <taxon>Actinomycetota</taxon>
        <taxon>Candidatus Geothermincolia</taxon>
        <taxon>Candidatus Geothermincolales</taxon>
        <taxon>Candidatus Anoxymicrobiaceae</taxon>
        <taxon>Candidatus Anoxymicrobium</taxon>
    </lineage>
</organism>
<dbReference type="InterPro" id="IPR003607">
    <property type="entry name" value="HD/PDEase_dom"/>
</dbReference>
<feature type="transmembrane region" description="Helical" evidence="2">
    <location>
        <begin position="139"/>
        <end position="157"/>
    </location>
</feature>
<dbReference type="InterPro" id="IPR006674">
    <property type="entry name" value="HD_domain"/>
</dbReference>
<dbReference type="NCBIfam" id="TIGR00277">
    <property type="entry name" value="HDIG"/>
    <property type="match status" value="1"/>
</dbReference>
<dbReference type="AlphaFoldDB" id="A0A2N3G7C9"/>
<keyword evidence="2" id="KW-0812">Transmembrane</keyword>
<dbReference type="InterPro" id="IPR037522">
    <property type="entry name" value="HD_GYP_dom"/>
</dbReference>
<feature type="transmembrane region" description="Helical" evidence="2">
    <location>
        <begin position="221"/>
        <end position="236"/>
    </location>
</feature>
<dbReference type="Gene3D" id="1.10.3210.10">
    <property type="entry name" value="Hypothetical protein af1432"/>
    <property type="match status" value="1"/>
</dbReference>
<comment type="caution">
    <text evidence="5">The sequence shown here is derived from an EMBL/GenBank/DDBJ whole genome shotgun (WGS) entry which is preliminary data.</text>
</comment>
<feature type="region of interest" description="Disordered" evidence="1">
    <location>
        <begin position="486"/>
        <end position="558"/>
    </location>
</feature>
<keyword evidence="2" id="KW-0472">Membrane</keyword>
<dbReference type="Proteomes" id="UP000233654">
    <property type="component" value="Unassembled WGS sequence"/>
</dbReference>
<proteinExistence type="predicted"/>
<dbReference type="EMBL" id="PHEX01000010">
    <property type="protein sequence ID" value="PKQ28620.1"/>
    <property type="molecule type" value="Genomic_DNA"/>
</dbReference>
<feature type="domain" description="HD" evidence="3">
    <location>
        <begin position="285"/>
        <end position="407"/>
    </location>
</feature>
<feature type="transmembrane region" description="Helical" evidence="2">
    <location>
        <begin position="242"/>
        <end position="260"/>
    </location>
</feature>
<feature type="transmembrane region" description="Helical" evidence="2">
    <location>
        <begin position="71"/>
        <end position="89"/>
    </location>
</feature>
<dbReference type="PANTHER" id="PTHR43155">
    <property type="entry name" value="CYCLIC DI-GMP PHOSPHODIESTERASE PA4108-RELATED"/>
    <property type="match status" value="1"/>
</dbReference>
<name>A0A2N3G7C9_9ACTN</name>
<evidence type="ECO:0000313" key="6">
    <source>
        <dbReference type="Proteomes" id="UP000233654"/>
    </source>
</evidence>
<feature type="compositionally biased region" description="Basic and acidic residues" evidence="1">
    <location>
        <begin position="515"/>
        <end position="530"/>
    </location>
</feature>
<dbReference type="PROSITE" id="PS51832">
    <property type="entry name" value="HD_GYP"/>
    <property type="match status" value="1"/>
</dbReference>
<dbReference type="InterPro" id="IPR006675">
    <property type="entry name" value="HDIG_dom"/>
</dbReference>
<feature type="transmembrane region" description="Helical" evidence="2">
    <location>
        <begin position="101"/>
        <end position="127"/>
    </location>
</feature>
<evidence type="ECO:0000313" key="5">
    <source>
        <dbReference type="EMBL" id="PKQ28620.1"/>
    </source>
</evidence>
<evidence type="ECO:0000256" key="1">
    <source>
        <dbReference type="SAM" id="MobiDB-lite"/>
    </source>
</evidence>
<dbReference type="PROSITE" id="PS51831">
    <property type="entry name" value="HD"/>
    <property type="match status" value="1"/>
</dbReference>
<reference evidence="5 6" key="1">
    <citation type="journal article" date="2017" name="ISME J.">
        <title>Potential for microbial H2 and metal transformations associated with novel bacteria and archaea in deep terrestrial subsurface sediments.</title>
        <authorList>
            <person name="Hernsdorf A.W."/>
            <person name="Amano Y."/>
            <person name="Miyakawa K."/>
            <person name="Ise K."/>
            <person name="Suzuki Y."/>
            <person name="Anantharaman K."/>
            <person name="Probst A."/>
            <person name="Burstein D."/>
            <person name="Thomas B.C."/>
            <person name="Banfield J.F."/>
        </authorList>
    </citation>
    <scope>NUCLEOTIDE SEQUENCE [LARGE SCALE GENOMIC DNA]</scope>
    <source>
        <strain evidence="5">HGW-Actinobacteria-3</strain>
    </source>
</reference>
<feature type="region of interest" description="Disordered" evidence="1">
    <location>
        <begin position="1"/>
        <end position="39"/>
    </location>
</feature>
<protein>
    <submittedName>
        <fullName evidence="5">Uncharacterized protein</fullName>
    </submittedName>
</protein>
<keyword evidence="2" id="KW-1133">Transmembrane helix</keyword>
<evidence type="ECO:0000259" key="3">
    <source>
        <dbReference type="PROSITE" id="PS51831"/>
    </source>
</evidence>
<dbReference type="SMART" id="SM00471">
    <property type="entry name" value="HDc"/>
    <property type="match status" value="1"/>
</dbReference>
<accession>A0A2N3G7C9</accession>
<dbReference type="Pfam" id="PF13487">
    <property type="entry name" value="HD_5"/>
    <property type="match status" value="1"/>
</dbReference>
<dbReference type="CDD" id="cd00077">
    <property type="entry name" value="HDc"/>
    <property type="match status" value="1"/>
</dbReference>
<feature type="transmembrane region" description="Helical" evidence="2">
    <location>
        <begin position="47"/>
        <end position="64"/>
    </location>
</feature>
<evidence type="ECO:0000259" key="4">
    <source>
        <dbReference type="PROSITE" id="PS51832"/>
    </source>
</evidence>
<feature type="transmembrane region" description="Helical" evidence="2">
    <location>
        <begin position="177"/>
        <end position="200"/>
    </location>
</feature>
<dbReference type="PANTHER" id="PTHR43155:SF2">
    <property type="entry name" value="CYCLIC DI-GMP PHOSPHODIESTERASE PA4108"/>
    <property type="match status" value="1"/>
</dbReference>
<feature type="domain" description="HD-GYP" evidence="4">
    <location>
        <begin position="263"/>
        <end position="458"/>
    </location>
</feature>
<feature type="compositionally biased region" description="Basic residues" evidence="1">
    <location>
        <begin position="531"/>
        <end position="547"/>
    </location>
</feature>
<evidence type="ECO:0000256" key="2">
    <source>
        <dbReference type="SAM" id="Phobius"/>
    </source>
</evidence>
<sequence>MVRRSNLELDDSLFEGEKRKSRGGRRRTPDEPKAPGSFVPTGRADNALAVSVVLAALLLMLLGFISGKENWFAVVFIGLMFLASELFALPMKSGGRLSVALLPLAMAMMISGPFGTAVVAFFGVPIFFMERGEHGARRVVFNTSQLVFAAAAAGMVFKYTGGGAGLDATLKNSGGLILPWILATIVFFVFNTLQVTPVLAPDGERMFHFWQRRLLPRLPGYAFYSVIGFLAAVVYIKLQPPAVVLLFAPILAVRVVYTRYGMMRDVCDSTTLAIVETIEDGNIFMEGHSLSVAEIAVAIADEMDFEEEDEHCLRQAALLHDMGKLALDPSIVDKADILSPDEYDEMKKHPLIAANIVSKEQSFAVVESIIRHHHEMSDGSGYPDGLAGDMIPPGARILAVADAFDAMQRPVPFRESLSAHDAVSEIARGKGMQFDPDAVDAFLKVAIKRGFWSGAIKDPAPMSAREPEQLRLTVEPGQLIGEEAAPLARDTDAAWQKPVGATSSGDVSYDDVREDIEKDIREWKRIESGHRRVREQKKKTRSRKKKKQEVEGEDPETS</sequence>
<gene>
    <name evidence="5" type="ORF">CVT63_01880</name>
</gene>